<dbReference type="GO" id="GO:0005634">
    <property type="term" value="C:nucleus"/>
    <property type="evidence" value="ECO:0007669"/>
    <property type="project" value="TreeGrafter"/>
</dbReference>
<feature type="domain" description="Rubisco LSMT substrate-binding" evidence="2">
    <location>
        <begin position="360"/>
        <end position="447"/>
    </location>
</feature>
<accession>A0A8S1U9Q2</accession>
<dbReference type="InterPro" id="IPR001214">
    <property type="entry name" value="SET_dom"/>
</dbReference>
<dbReference type="Pfam" id="PF00856">
    <property type="entry name" value="SET"/>
    <property type="match status" value="1"/>
</dbReference>
<dbReference type="AlphaFoldDB" id="A0A8S1U9Q2"/>
<dbReference type="FunFam" id="3.90.1410.10:FF:000088">
    <property type="entry name" value="Uncharacterized protein"/>
    <property type="match status" value="1"/>
</dbReference>
<feature type="domain" description="SET" evidence="1">
    <location>
        <begin position="103"/>
        <end position="324"/>
    </location>
</feature>
<proteinExistence type="predicted"/>
<evidence type="ECO:0000259" key="2">
    <source>
        <dbReference type="Pfam" id="PF09273"/>
    </source>
</evidence>
<organism evidence="3 4">
    <name type="scientific">Paramecium octaurelia</name>
    <dbReference type="NCBI Taxonomy" id="43137"/>
    <lineage>
        <taxon>Eukaryota</taxon>
        <taxon>Sar</taxon>
        <taxon>Alveolata</taxon>
        <taxon>Ciliophora</taxon>
        <taxon>Intramacronucleata</taxon>
        <taxon>Oligohymenophorea</taxon>
        <taxon>Peniculida</taxon>
        <taxon>Parameciidae</taxon>
        <taxon>Paramecium</taxon>
    </lineage>
</organism>
<sequence length="479" mass="55723">MRMRSGLLELAIGVRKVGWRGRNGVGLQLQYLGQIMQISRNVLVFIYELYVYLFRNSIINQMQEKLIAGLTSSYGSLLGQQYLKWLKMPPSYLRVMQSIDYRKGMYAAQQIKANQQIMLISTEKCFTSVEFVGCDTRKSQELQTIASQIAHKICGGKVEQQYLVTGLLKIILQVFVHQKDQSLTHSPFANMIQPPNTPLLWPQTVIDLISSRNLASLIEGTLLQCQSMYNELQLSKVYGLTALEFLKLFQAIRASLICFNPQKPKYFDMQSVQIVSPMVYQFDHSFDPNCYLDGCYLSHENMSFVDFSAKKQIEPGDKLTINYGNLSNHDLLMRHGIMVDDNPYNEMPIDLDFTKAINYTEQLFEQKQKWLRQSEITNIERQSLYANKINVQLLQYLRIYFLTEQEFSKNPQLEFNSFQEKISEENELLVKQFMIQNIKNILSTYKQISKPIGKELQDLYKIQKDEMTILQNNLTFFSK</sequence>
<keyword evidence="4" id="KW-1185">Reference proteome</keyword>
<gene>
    <name evidence="3" type="ORF">POCTA_138.1.T0400034</name>
</gene>
<evidence type="ECO:0000313" key="4">
    <source>
        <dbReference type="Proteomes" id="UP000683925"/>
    </source>
</evidence>
<dbReference type="InterPro" id="IPR015353">
    <property type="entry name" value="Rubisco_LSMT_subst-bd"/>
</dbReference>
<evidence type="ECO:0008006" key="5">
    <source>
        <dbReference type="Google" id="ProtNLM"/>
    </source>
</evidence>
<dbReference type="PANTHER" id="PTHR13271:SF156">
    <property type="entry name" value="SET DOMAIN-CONTAINING PROTEIN"/>
    <property type="match status" value="1"/>
</dbReference>
<evidence type="ECO:0000313" key="3">
    <source>
        <dbReference type="EMBL" id="CAD8161448.1"/>
    </source>
</evidence>
<reference evidence="3" key="1">
    <citation type="submission" date="2021-01" db="EMBL/GenBank/DDBJ databases">
        <authorList>
            <consortium name="Genoscope - CEA"/>
            <person name="William W."/>
        </authorList>
    </citation>
    <scope>NUCLEOTIDE SEQUENCE</scope>
</reference>
<name>A0A8S1U9Q2_PAROT</name>
<dbReference type="GO" id="GO:0016279">
    <property type="term" value="F:protein-lysine N-methyltransferase activity"/>
    <property type="evidence" value="ECO:0007669"/>
    <property type="project" value="TreeGrafter"/>
</dbReference>
<dbReference type="OMA" id="YQHETES"/>
<comment type="caution">
    <text evidence="3">The sequence shown here is derived from an EMBL/GenBank/DDBJ whole genome shotgun (WGS) entry which is preliminary data.</text>
</comment>
<dbReference type="PANTHER" id="PTHR13271">
    <property type="entry name" value="UNCHARACTERIZED PUTATIVE METHYLTRANSFERASE"/>
    <property type="match status" value="1"/>
</dbReference>
<evidence type="ECO:0000259" key="1">
    <source>
        <dbReference type="Pfam" id="PF00856"/>
    </source>
</evidence>
<protein>
    <recommendedName>
        <fullName evidence="5">SET domain-containing protein</fullName>
    </recommendedName>
</protein>
<dbReference type="Proteomes" id="UP000683925">
    <property type="component" value="Unassembled WGS sequence"/>
</dbReference>
<dbReference type="OrthoDB" id="310708at2759"/>
<dbReference type="CDD" id="cd10527">
    <property type="entry name" value="SET_LSMT"/>
    <property type="match status" value="1"/>
</dbReference>
<dbReference type="InterPro" id="IPR050600">
    <property type="entry name" value="SETD3_SETD6_MTase"/>
</dbReference>
<dbReference type="Pfam" id="PF09273">
    <property type="entry name" value="Rubis-subs-bind"/>
    <property type="match status" value="1"/>
</dbReference>
<dbReference type="EMBL" id="CAJJDP010000040">
    <property type="protein sequence ID" value="CAD8161448.1"/>
    <property type="molecule type" value="Genomic_DNA"/>
</dbReference>